<dbReference type="AlphaFoldDB" id="A0A9D1MXC7"/>
<feature type="domain" description="Ribosomal protein eL8/eL30/eS12/Gadd45" evidence="1">
    <location>
        <begin position="4"/>
        <end position="76"/>
    </location>
</feature>
<dbReference type="EMBL" id="DVOC01000029">
    <property type="protein sequence ID" value="HIU90723.1"/>
    <property type="molecule type" value="Genomic_DNA"/>
</dbReference>
<dbReference type="Gene3D" id="3.30.1330.30">
    <property type="match status" value="1"/>
</dbReference>
<evidence type="ECO:0000259" key="1">
    <source>
        <dbReference type="Pfam" id="PF01248"/>
    </source>
</evidence>
<dbReference type="InterPro" id="IPR004038">
    <property type="entry name" value="Ribosomal_eL8/eL30/eS12/Gad45"/>
</dbReference>
<gene>
    <name evidence="2" type="ORF">IAC72_01725</name>
</gene>
<accession>A0A9D1MXC7</accession>
<comment type="caution">
    <text evidence="2">The sequence shown here is derived from an EMBL/GenBank/DDBJ whole genome shotgun (WGS) entry which is preliminary data.</text>
</comment>
<name>A0A9D1MXC7_9BACT</name>
<dbReference type="Pfam" id="PF01248">
    <property type="entry name" value="Ribosomal_L7Ae"/>
    <property type="match status" value="1"/>
</dbReference>
<dbReference type="Proteomes" id="UP000886852">
    <property type="component" value="Unassembled WGS sequence"/>
</dbReference>
<dbReference type="SUPFAM" id="SSF55315">
    <property type="entry name" value="L30e-like"/>
    <property type="match status" value="1"/>
</dbReference>
<proteinExistence type="predicted"/>
<organism evidence="2 3">
    <name type="scientific">Candidatus Fimimonas merdipullorum</name>
    <dbReference type="NCBI Taxonomy" id="2840822"/>
    <lineage>
        <taxon>Bacteria</taxon>
        <taxon>Pseudomonadati</taxon>
        <taxon>Myxococcota</taxon>
        <taxon>Myxococcia</taxon>
        <taxon>Myxococcales</taxon>
        <taxon>Cystobacterineae</taxon>
        <taxon>Myxococcaceae</taxon>
        <taxon>Myxococcaceae incertae sedis</taxon>
        <taxon>Candidatus Fimimonas</taxon>
    </lineage>
</organism>
<protein>
    <submittedName>
        <fullName evidence="2">Ribosomal L7Ae/L30e/S12e/Gadd45 family protein</fullName>
    </submittedName>
</protein>
<dbReference type="InterPro" id="IPR029064">
    <property type="entry name" value="Ribosomal_eL30-like_sf"/>
</dbReference>
<sequence>MDNNDKKVIVGKKQILRLLKENHIKSIRIATDAQDEYVRSIREEALRHNVKVVAEGSMEEIARCYGIDVPSGAVGFLKD</sequence>
<reference evidence="2" key="2">
    <citation type="journal article" date="2021" name="PeerJ">
        <title>Extensive microbial diversity within the chicken gut microbiome revealed by metagenomics and culture.</title>
        <authorList>
            <person name="Gilroy R."/>
            <person name="Ravi A."/>
            <person name="Getino M."/>
            <person name="Pursley I."/>
            <person name="Horton D.L."/>
            <person name="Alikhan N.F."/>
            <person name="Baker D."/>
            <person name="Gharbi K."/>
            <person name="Hall N."/>
            <person name="Watson M."/>
            <person name="Adriaenssens E.M."/>
            <person name="Foster-Nyarko E."/>
            <person name="Jarju S."/>
            <person name="Secka A."/>
            <person name="Antonio M."/>
            <person name="Oren A."/>
            <person name="Chaudhuri R.R."/>
            <person name="La Ragione R."/>
            <person name="Hildebrand F."/>
            <person name="Pallen M.J."/>
        </authorList>
    </citation>
    <scope>NUCLEOTIDE SEQUENCE</scope>
    <source>
        <strain evidence="2">ChiHjej12B11-7776</strain>
    </source>
</reference>
<evidence type="ECO:0000313" key="3">
    <source>
        <dbReference type="Proteomes" id="UP000886852"/>
    </source>
</evidence>
<evidence type="ECO:0000313" key="2">
    <source>
        <dbReference type="EMBL" id="HIU90723.1"/>
    </source>
</evidence>
<reference evidence="2" key="1">
    <citation type="submission" date="2020-10" db="EMBL/GenBank/DDBJ databases">
        <authorList>
            <person name="Gilroy R."/>
        </authorList>
    </citation>
    <scope>NUCLEOTIDE SEQUENCE</scope>
    <source>
        <strain evidence="2">ChiHjej12B11-7776</strain>
    </source>
</reference>